<dbReference type="EMBL" id="PKSL01000003">
    <property type="protein sequence ID" value="POW17261.1"/>
    <property type="molecule type" value="Genomic_DNA"/>
</dbReference>
<dbReference type="InterPro" id="IPR050188">
    <property type="entry name" value="RluA_PseudoU_synthase"/>
</dbReference>
<dbReference type="GO" id="GO:0003723">
    <property type="term" value="F:RNA binding"/>
    <property type="evidence" value="ECO:0007669"/>
    <property type="project" value="InterPro"/>
</dbReference>
<gene>
    <name evidence="4" type="ORF">PSTT_00726</name>
</gene>
<dbReference type="Proteomes" id="UP000239156">
    <property type="component" value="Unassembled WGS sequence"/>
</dbReference>
<reference evidence="4" key="1">
    <citation type="submission" date="2017-12" db="EMBL/GenBank/DDBJ databases">
        <title>Gene loss provides genomic basis for host adaptation in cereal stripe rust fungi.</title>
        <authorList>
            <person name="Xia C."/>
        </authorList>
    </citation>
    <scope>NUCLEOTIDE SEQUENCE [LARGE SCALE GENOMIC DNA]</scope>
    <source>
        <strain evidence="4">93-210</strain>
    </source>
</reference>
<dbReference type="AlphaFoldDB" id="A0A2S4W669"/>
<evidence type="ECO:0000313" key="4">
    <source>
        <dbReference type="EMBL" id="POW17261.1"/>
    </source>
</evidence>
<feature type="active site" evidence="1">
    <location>
        <position position="253"/>
    </location>
</feature>
<dbReference type="InterPro" id="IPR006225">
    <property type="entry name" value="PsdUridine_synth_RluC/D"/>
</dbReference>
<dbReference type="InterPro" id="IPR006145">
    <property type="entry name" value="PsdUridine_synth_RsuA/RluA"/>
</dbReference>
<dbReference type="PANTHER" id="PTHR21600:SF40">
    <property type="entry name" value="PSEUDOURIDYLATE SYNTHASE RPUSD2"/>
    <property type="match status" value="1"/>
</dbReference>
<feature type="compositionally biased region" description="Basic and acidic residues" evidence="2">
    <location>
        <begin position="38"/>
        <end position="47"/>
    </location>
</feature>
<proteinExistence type="predicted"/>
<comment type="caution">
    <text evidence="4">The sequence shown here is derived from an EMBL/GenBank/DDBJ whole genome shotgun (WGS) entry which is preliminary data.</text>
</comment>
<feature type="region of interest" description="Disordered" evidence="2">
    <location>
        <begin position="395"/>
        <end position="462"/>
    </location>
</feature>
<accession>A0A2S4W669</accession>
<evidence type="ECO:0000259" key="3">
    <source>
        <dbReference type="Pfam" id="PF00849"/>
    </source>
</evidence>
<evidence type="ECO:0000313" key="5">
    <source>
        <dbReference type="Proteomes" id="UP000239156"/>
    </source>
</evidence>
<dbReference type="GO" id="GO:0009982">
    <property type="term" value="F:pseudouridine synthase activity"/>
    <property type="evidence" value="ECO:0007669"/>
    <property type="project" value="InterPro"/>
</dbReference>
<organism evidence="4 5">
    <name type="scientific">Puccinia striiformis</name>
    <dbReference type="NCBI Taxonomy" id="27350"/>
    <lineage>
        <taxon>Eukaryota</taxon>
        <taxon>Fungi</taxon>
        <taxon>Dikarya</taxon>
        <taxon>Basidiomycota</taxon>
        <taxon>Pucciniomycotina</taxon>
        <taxon>Pucciniomycetes</taxon>
        <taxon>Pucciniales</taxon>
        <taxon>Pucciniaceae</taxon>
        <taxon>Puccinia</taxon>
    </lineage>
</organism>
<dbReference type="Gene3D" id="3.30.2350.10">
    <property type="entry name" value="Pseudouridine synthase"/>
    <property type="match status" value="1"/>
</dbReference>
<feature type="region of interest" description="Disordered" evidence="2">
    <location>
        <begin position="1"/>
        <end position="47"/>
    </location>
</feature>
<dbReference type="SUPFAM" id="SSF55120">
    <property type="entry name" value="Pseudouridine synthase"/>
    <property type="match status" value="1"/>
</dbReference>
<evidence type="ECO:0000256" key="1">
    <source>
        <dbReference type="PIRSR" id="PIRSR606225-1"/>
    </source>
</evidence>
<dbReference type="NCBIfam" id="TIGR00005">
    <property type="entry name" value="rluA_subfam"/>
    <property type="match status" value="1"/>
</dbReference>
<dbReference type="InterPro" id="IPR020103">
    <property type="entry name" value="PsdUridine_synth_cat_dom_sf"/>
</dbReference>
<dbReference type="VEuPathDB" id="FungiDB:PSHT_00312"/>
<feature type="compositionally biased region" description="Acidic residues" evidence="2">
    <location>
        <begin position="402"/>
        <end position="413"/>
    </location>
</feature>
<dbReference type="VEuPathDB" id="FungiDB:PSTT_00726"/>
<dbReference type="PANTHER" id="PTHR21600">
    <property type="entry name" value="MITOCHONDRIAL RNA PSEUDOURIDINE SYNTHASE"/>
    <property type="match status" value="1"/>
</dbReference>
<dbReference type="GO" id="GO:0000455">
    <property type="term" value="P:enzyme-directed rRNA pseudouridine synthesis"/>
    <property type="evidence" value="ECO:0007669"/>
    <property type="project" value="TreeGrafter"/>
</dbReference>
<sequence>MNHQDNQTRKPRSKSNRLGDGNAESSQLARSHPRMKGSKSEPDDSKKEVMTLVDGKEYESVVFKAYLMDSAPGVPHIHSSATKYDHKPTWYFENGLRKVQPYLFQFSTFAKERWRGRSVIDVFRFAIVYVDVRKHHLTSISYSYSTDFRDRSPEYYAHAVASGVIKINGKNIKKDVIIRNGDRITNTLHRHEPPVTGDPVRILHRDDEKGLLVVEKPGSMPVHPTGRYNYNTLLSILRFDYDLPLVHTSNRLDRLTSGVMVCALTVEASRGLSKYFSTEGAVKKEYIARCRGNFPDGEIICEEPLLTIDRQIGLNVVHPEGKHAKTIFKKLSYDSESDSSVLHCRPITGRSHQLRVHLQFLGFPILNDTIYCNMKAWGPSHGKGGIFFAPLGTTTTETNAPLDEEPVANEDESVVAVEGEEPRANQTSQKRPPKNKLGRNQRQGISQVNEKRQKLDPESAEAGNCSGVAINELASAVILELRKARDIEDDFGRVKDTVHIDKAFKSTDELQKSLASNSATGNSTVDDKFCAECGIPLLPDPKPEQLYIYLHAFRYQTESWDFSSEMPWWSIDEEWKTRKPTL</sequence>
<protein>
    <recommendedName>
        <fullName evidence="3">Pseudouridine synthase RsuA/RluA-like domain-containing protein</fullName>
    </recommendedName>
</protein>
<feature type="domain" description="Pseudouridine synthase RsuA/RluA-like" evidence="3">
    <location>
        <begin position="211"/>
        <end position="359"/>
    </location>
</feature>
<keyword evidence="5" id="KW-1185">Reference proteome</keyword>
<name>A0A2S4W669_9BASI</name>
<evidence type="ECO:0000256" key="2">
    <source>
        <dbReference type="SAM" id="MobiDB-lite"/>
    </source>
</evidence>
<dbReference type="Pfam" id="PF00849">
    <property type="entry name" value="PseudoU_synth_2"/>
    <property type="match status" value="1"/>
</dbReference>
<dbReference type="CDD" id="cd02557">
    <property type="entry name" value="PseudoU_synth_ScRIB2"/>
    <property type="match status" value="1"/>
</dbReference>